<dbReference type="PANTHER" id="PTHR37935">
    <property type="entry name" value="CHROMOSOME UNDETERMINED SCAFFOLD_14, WHOLE GENOME SHOTGUN SEQUENCE"/>
    <property type="match status" value="1"/>
</dbReference>
<gene>
    <name evidence="1" type="ORF">CTEN210_16996</name>
</gene>
<dbReference type="PANTHER" id="PTHR37935:SF1">
    <property type="entry name" value="CHROMOSOME UNDETERMINED SCAFFOLD_14, WHOLE GENOME SHOTGUN SEQUENCE"/>
    <property type="match status" value="1"/>
</dbReference>
<accession>A0AAD3DCM1</accession>
<proteinExistence type="predicted"/>
<name>A0AAD3DCM1_9STRA</name>
<dbReference type="Proteomes" id="UP001054902">
    <property type="component" value="Unassembled WGS sequence"/>
</dbReference>
<reference evidence="1 2" key="1">
    <citation type="journal article" date="2021" name="Sci. Rep.">
        <title>The genome of the diatom Chaetoceros tenuissimus carries an ancient integrated fragment of an extant virus.</title>
        <authorList>
            <person name="Hongo Y."/>
            <person name="Kimura K."/>
            <person name="Takaki Y."/>
            <person name="Yoshida Y."/>
            <person name="Baba S."/>
            <person name="Kobayashi G."/>
            <person name="Nagasaki K."/>
            <person name="Hano T."/>
            <person name="Tomaru Y."/>
        </authorList>
    </citation>
    <scope>NUCLEOTIDE SEQUENCE [LARGE SCALE GENOMIC DNA]</scope>
    <source>
        <strain evidence="1 2">NIES-3715</strain>
    </source>
</reference>
<protein>
    <submittedName>
        <fullName evidence="1">Uncharacterized protein</fullName>
    </submittedName>
</protein>
<dbReference type="AlphaFoldDB" id="A0AAD3DCM1"/>
<organism evidence="1 2">
    <name type="scientific">Chaetoceros tenuissimus</name>
    <dbReference type="NCBI Taxonomy" id="426638"/>
    <lineage>
        <taxon>Eukaryota</taxon>
        <taxon>Sar</taxon>
        <taxon>Stramenopiles</taxon>
        <taxon>Ochrophyta</taxon>
        <taxon>Bacillariophyta</taxon>
        <taxon>Coscinodiscophyceae</taxon>
        <taxon>Chaetocerotophycidae</taxon>
        <taxon>Chaetocerotales</taxon>
        <taxon>Chaetocerotaceae</taxon>
        <taxon>Chaetoceros</taxon>
    </lineage>
</organism>
<keyword evidence="2" id="KW-1185">Reference proteome</keyword>
<sequence length="609" mass="66557">MLRAALKISSSPSRGILKGFNGVTVSTLSSYNVDMNMQSNRSMNSTKINALNCKRFDRQSHSIANPLASRDVFLKHNIPLISPPSKLITGPLRTTYSNNDIRRMMSMQKKANKGSSEQNNMRIEESDMTLRNMNNNSLLLMGFTTVLTALAFTPEAVEQMRSSGRDYNEIDPEDDFYMQMRDVSNEVRGEITRTLLGEELSDLVDAENKIAGNTADVVADVLNSEALQNAIASLITRVVSSQQFQSACQNLIKNLWKDLVNDPETVAQIIALLNTAIQDEKIKKSFKELVLGVLQDEEVYNELTGLVVRLGEEKEVLNATKELLTESAHQALNDPEILDHSMEFATDIVGDNVIQRTSGEALRNTVTYAVRPSLSTFLSMFGVTLLVISASALGHARMAAREGNDMDVAASMVLQNIGESLWEKFLKVGRIPSNALAALGATITDVLLAPLRVVGQVLLSVGQTGNAAINAIQSFLSKIISSPGLAMSLLKSSLTSLKYATAQWIQKIVSNSANLPSIILIKMKEGLVVLAHYTGNKSVSIWNVAYSTFCQFSAETLNRASTSFGIISRHLMAQVQVQSIKLSDSAQDLLRLVLSALSTYTRRGSPGSI</sequence>
<evidence type="ECO:0000313" key="2">
    <source>
        <dbReference type="Proteomes" id="UP001054902"/>
    </source>
</evidence>
<evidence type="ECO:0000313" key="1">
    <source>
        <dbReference type="EMBL" id="GFH60520.1"/>
    </source>
</evidence>
<dbReference type="EMBL" id="BLLK01000069">
    <property type="protein sequence ID" value="GFH60520.1"/>
    <property type="molecule type" value="Genomic_DNA"/>
</dbReference>
<comment type="caution">
    <text evidence="1">The sequence shown here is derived from an EMBL/GenBank/DDBJ whole genome shotgun (WGS) entry which is preliminary data.</text>
</comment>